<proteinExistence type="predicted"/>
<dbReference type="InterPro" id="IPR017938">
    <property type="entry name" value="Riboflavin_synthase-like_b-brl"/>
</dbReference>
<dbReference type="GO" id="GO:0016491">
    <property type="term" value="F:oxidoreductase activity"/>
    <property type="evidence" value="ECO:0007669"/>
    <property type="project" value="InterPro"/>
</dbReference>
<dbReference type="Gene3D" id="2.40.30.10">
    <property type="entry name" value="Translation factors"/>
    <property type="match status" value="1"/>
</dbReference>
<feature type="domain" description="FAD-binding FR-type" evidence="1">
    <location>
        <begin position="23"/>
        <end position="159"/>
    </location>
</feature>
<evidence type="ECO:0000313" key="2">
    <source>
        <dbReference type="EMBL" id="QNQ89642.1"/>
    </source>
</evidence>
<protein>
    <submittedName>
        <fullName evidence="2">Siderophore-interacting protein</fullName>
    </submittedName>
</protein>
<dbReference type="PROSITE" id="PS51384">
    <property type="entry name" value="FAD_FR"/>
    <property type="match status" value="1"/>
</dbReference>
<name>A0A7H0SM67_9CORY</name>
<evidence type="ECO:0000259" key="1">
    <source>
        <dbReference type="PROSITE" id="PS51384"/>
    </source>
</evidence>
<dbReference type="Pfam" id="PF08021">
    <property type="entry name" value="FAD_binding_9"/>
    <property type="match status" value="1"/>
</dbReference>
<dbReference type="Gene3D" id="3.40.50.80">
    <property type="entry name" value="Nucleotide-binding domain of ferredoxin-NADP reductase (FNR) module"/>
    <property type="match status" value="1"/>
</dbReference>
<dbReference type="SUPFAM" id="SSF63380">
    <property type="entry name" value="Riboflavin synthase domain-like"/>
    <property type="match status" value="1"/>
</dbReference>
<dbReference type="EMBL" id="CP046884">
    <property type="protein sequence ID" value="QNQ89642.1"/>
    <property type="molecule type" value="Genomic_DNA"/>
</dbReference>
<dbReference type="InterPro" id="IPR039374">
    <property type="entry name" value="SIP_fam"/>
</dbReference>
<dbReference type="InterPro" id="IPR039261">
    <property type="entry name" value="FNR_nucleotide-bd"/>
</dbReference>
<dbReference type="PANTHER" id="PTHR30157">
    <property type="entry name" value="FERRIC REDUCTASE, NADPH-DEPENDENT"/>
    <property type="match status" value="1"/>
</dbReference>
<accession>A0A7H0SM67</accession>
<dbReference type="Proteomes" id="UP000516320">
    <property type="component" value="Chromosome"/>
</dbReference>
<dbReference type="InterPro" id="IPR013113">
    <property type="entry name" value="SIP_FAD-bd"/>
</dbReference>
<evidence type="ECO:0000313" key="3">
    <source>
        <dbReference type="Proteomes" id="UP000516320"/>
    </source>
</evidence>
<sequence length="294" mass="32833">MTCYPPEAFATRDIHIQPTRRGASIFSAKVLKKTWVNQNLLRIRLQSTDLHDLILTGPDEFFGLFMPRPGRRYIPLPPFEGGNIRKHTEFLPLDERPDLRWYTIRHFDQAQGTVDVDIATHGLSRNHADNAGPGLRWALSVSPGDSVGFYPTHGLWVNCWTNQLLIGDASSAPSIASIIEFQHLFHPSALDHTHVLIACESEQDIEPGLLDFWEGHLSSAAVVYAPLTSQAALIKQTLTQASAAHSSLASVDYVWACGERKLARAAYSIAVKSWGIPTTQVYWSPYWLEGQPRP</sequence>
<dbReference type="KEGG" id="cpoy:GP475_02540"/>
<dbReference type="CDD" id="cd06193">
    <property type="entry name" value="siderophore_interacting"/>
    <property type="match status" value="1"/>
</dbReference>
<organism evidence="2 3">
    <name type="scientific">Corynebacterium poyangense</name>
    <dbReference type="NCBI Taxonomy" id="2684405"/>
    <lineage>
        <taxon>Bacteria</taxon>
        <taxon>Bacillati</taxon>
        <taxon>Actinomycetota</taxon>
        <taxon>Actinomycetes</taxon>
        <taxon>Mycobacteriales</taxon>
        <taxon>Corynebacteriaceae</taxon>
        <taxon>Corynebacterium</taxon>
    </lineage>
</organism>
<dbReference type="Pfam" id="PF04954">
    <property type="entry name" value="SIP"/>
    <property type="match status" value="1"/>
</dbReference>
<keyword evidence="3" id="KW-1185">Reference proteome</keyword>
<gene>
    <name evidence="2" type="ORF">GP475_02540</name>
</gene>
<dbReference type="InterPro" id="IPR017927">
    <property type="entry name" value="FAD-bd_FR_type"/>
</dbReference>
<dbReference type="InterPro" id="IPR007037">
    <property type="entry name" value="SIP_rossman_dom"/>
</dbReference>
<dbReference type="AlphaFoldDB" id="A0A7H0SM67"/>
<reference evidence="2 3" key="1">
    <citation type="submission" date="2019-12" db="EMBL/GenBank/DDBJ databases">
        <title>Corynebacterium sp. nov., isolated from feces of the Anser Albifrons in China.</title>
        <authorList>
            <person name="Liu Q."/>
        </authorList>
    </citation>
    <scope>NUCLEOTIDE SEQUENCE [LARGE SCALE GENOMIC DNA]</scope>
    <source>
        <strain evidence="2 3">4H37-19</strain>
    </source>
</reference>
<dbReference type="RefSeq" id="WP_187975095.1">
    <property type="nucleotide sequence ID" value="NZ_CP046884.1"/>
</dbReference>
<dbReference type="PANTHER" id="PTHR30157:SF0">
    <property type="entry name" value="NADPH-DEPENDENT FERRIC-CHELATE REDUCTASE"/>
    <property type="match status" value="1"/>
</dbReference>